<dbReference type="EMBL" id="QOCW01000012">
    <property type="protein sequence ID" value="RBW69263.1"/>
    <property type="molecule type" value="Genomic_DNA"/>
</dbReference>
<evidence type="ECO:0000313" key="4">
    <source>
        <dbReference type="Proteomes" id="UP000253314"/>
    </source>
</evidence>
<reference evidence="3 4" key="1">
    <citation type="submission" date="2018-07" db="EMBL/GenBank/DDBJ databases">
        <title>Lottiidibacillus patelloidae gen. nov., sp. nov., isolated from the intestinal tract of a marine limpet and the reclassification of B. taeanensis BH030017T, B. algicola KMM 3737T and B. hwajinpoensis SW-72T as genus Lottiidibacillus.</title>
        <authorList>
            <person name="Liu R."/>
            <person name="Huang Z."/>
        </authorList>
    </citation>
    <scope>NUCLEOTIDE SEQUENCE [LARGE SCALE GENOMIC DNA]</scope>
    <source>
        <strain evidence="3 4">BH030017</strain>
    </source>
</reference>
<sequence length="109" mass="12574">MTAISRNSYFTLCLLLLLSTLSLSHHTPIHHTKAFVDENMQLPVDLYVKDDHKNSKFLASLTSLVSLNSVILLVALTLRRLTFKYPFSLFFLLAVFYQSSYFRRPSFTP</sequence>
<name>A0A366XYN4_9BACI</name>
<proteinExistence type="predicted"/>
<evidence type="ECO:0000256" key="1">
    <source>
        <dbReference type="SAM" id="Phobius"/>
    </source>
</evidence>
<dbReference type="AlphaFoldDB" id="A0A366XYN4"/>
<dbReference type="RefSeq" id="WP_113806470.1">
    <property type="nucleotide sequence ID" value="NZ_QOCW01000012.1"/>
</dbReference>
<protein>
    <submittedName>
        <fullName evidence="3">Uncharacterized protein</fullName>
    </submittedName>
</protein>
<keyword evidence="1" id="KW-0812">Transmembrane</keyword>
<evidence type="ECO:0000313" key="3">
    <source>
        <dbReference type="EMBL" id="RBW69263.1"/>
    </source>
</evidence>
<gene>
    <name evidence="3" type="ORF">DS031_12860</name>
</gene>
<evidence type="ECO:0000256" key="2">
    <source>
        <dbReference type="SAM" id="SignalP"/>
    </source>
</evidence>
<keyword evidence="1" id="KW-0472">Membrane</keyword>
<feature type="chain" id="PRO_5038553960" evidence="2">
    <location>
        <begin position="25"/>
        <end position="109"/>
    </location>
</feature>
<comment type="caution">
    <text evidence="3">The sequence shown here is derived from an EMBL/GenBank/DDBJ whole genome shotgun (WGS) entry which is preliminary data.</text>
</comment>
<accession>A0A366XYN4</accession>
<dbReference type="Proteomes" id="UP000253314">
    <property type="component" value="Unassembled WGS sequence"/>
</dbReference>
<feature type="signal peptide" evidence="2">
    <location>
        <begin position="1"/>
        <end position="24"/>
    </location>
</feature>
<keyword evidence="4" id="KW-1185">Reference proteome</keyword>
<organism evidence="3 4">
    <name type="scientific">Bacillus taeanensis</name>
    <dbReference type="NCBI Taxonomy" id="273032"/>
    <lineage>
        <taxon>Bacteria</taxon>
        <taxon>Bacillati</taxon>
        <taxon>Bacillota</taxon>
        <taxon>Bacilli</taxon>
        <taxon>Bacillales</taxon>
        <taxon>Bacillaceae</taxon>
        <taxon>Bacillus</taxon>
    </lineage>
</organism>
<feature type="transmembrane region" description="Helical" evidence="1">
    <location>
        <begin position="58"/>
        <end position="78"/>
    </location>
</feature>
<keyword evidence="2" id="KW-0732">Signal</keyword>
<feature type="transmembrane region" description="Helical" evidence="1">
    <location>
        <begin position="85"/>
        <end position="102"/>
    </location>
</feature>
<keyword evidence="1" id="KW-1133">Transmembrane helix</keyword>